<protein>
    <submittedName>
        <fullName evidence="1">ABC-type uncharacterized transport system auxiliary subunit</fullName>
    </submittedName>
</protein>
<keyword evidence="2" id="KW-1185">Reference proteome</keyword>
<dbReference type="RefSeq" id="WP_309791483.1">
    <property type="nucleotide sequence ID" value="NZ_JAVDPW010000001.1"/>
</dbReference>
<organism evidence="1 2">
    <name type="scientific">Inquilinus ginsengisoli</name>
    <dbReference type="NCBI Taxonomy" id="363840"/>
    <lineage>
        <taxon>Bacteria</taxon>
        <taxon>Pseudomonadati</taxon>
        <taxon>Pseudomonadota</taxon>
        <taxon>Alphaproteobacteria</taxon>
        <taxon>Rhodospirillales</taxon>
        <taxon>Rhodospirillaceae</taxon>
        <taxon>Inquilinus</taxon>
    </lineage>
</organism>
<dbReference type="Proteomes" id="UP001262410">
    <property type="component" value="Unassembled WGS sequence"/>
</dbReference>
<accession>A0ABU1JG92</accession>
<dbReference type="PROSITE" id="PS51257">
    <property type="entry name" value="PROKAR_LIPOPROTEIN"/>
    <property type="match status" value="1"/>
</dbReference>
<dbReference type="EMBL" id="JAVDPW010000001">
    <property type="protein sequence ID" value="MDR6287630.1"/>
    <property type="molecule type" value="Genomic_DNA"/>
</dbReference>
<name>A0ABU1JG92_9PROT</name>
<evidence type="ECO:0000313" key="2">
    <source>
        <dbReference type="Proteomes" id="UP001262410"/>
    </source>
</evidence>
<proteinExistence type="predicted"/>
<sequence>MSPTPARLLKLAAALAAAASLAGCVVYPVRPAYYARPAVVYAHPAPYGYYR</sequence>
<reference evidence="1 2" key="1">
    <citation type="submission" date="2023-07" db="EMBL/GenBank/DDBJ databases">
        <title>Sorghum-associated microbial communities from plants grown in Nebraska, USA.</title>
        <authorList>
            <person name="Schachtman D."/>
        </authorList>
    </citation>
    <scope>NUCLEOTIDE SEQUENCE [LARGE SCALE GENOMIC DNA]</scope>
    <source>
        <strain evidence="1 2">584</strain>
    </source>
</reference>
<comment type="caution">
    <text evidence="1">The sequence shown here is derived from an EMBL/GenBank/DDBJ whole genome shotgun (WGS) entry which is preliminary data.</text>
</comment>
<evidence type="ECO:0000313" key="1">
    <source>
        <dbReference type="EMBL" id="MDR6287630.1"/>
    </source>
</evidence>
<gene>
    <name evidence="1" type="ORF">E9232_000129</name>
</gene>